<dbReference type="EMBL" id="VJZN01000005">
    <property type="protein sequence ID" value="TRX08489.1"/>
    <property type="molecule type" value="Genomic_DNA"/>
</dbReference>
<name>A0A553BWI7_9FLAO</name>
<evidence type="ECO:0000259" key="2">
    <source>
        <dbReference type="Pfam" id="PF13439"/>
    </source>
</evidence>
<dbReference type="AlphaFoldDB" id="A0A553BWI7"/>
<reference evidence="5 6" key="1">
    <citation type="submission" date="2019-07" db="EMBL/GenBank/DDBJ databases">
        <title>Novel species of Flavobacterium.</title>
        <authorList>
            <person name="Liu Q."/>
            <person name="Xin Y.-H."/>
        </authorList>
    </citation>
    <scope>NUCLEOTIDE SEQUENCE [LARGE SCALE GENOMIC DNA]</scope>
    <source>
        <strain evidence="3 5">GSP39</strain>
        <strain evidence="4 6">GSR22</strain>
    </source>
</reference>
<evidence type="ECO:0000259" key="1">
    <source>
        <dbReference type="Pfam" id="PF00534"/>
    </source>
</evidence>
<gene>
    <name evidence="4" type="ORF">FNW11_03415</name>
    <name evidence="3" type="ORF">FNW12_04395</name>
</gene>
<dbReference type="Pfam" id="PF13439">
    <property type="entry name" value="Glyco_transf_4"/>
    <property type="match status" value="1"/>
</dbReference>
<evidence type="ECO:0000313" key="5">
    <source>
        <dbReference type="Proteomes" id="UP000318528"/>
    </source>
</evidence>
<dbReference type="PANTHER" id="PTHR12526">
    <property type="entry name" value="GLYCOSYLTRANSFERASE"/>
    <property type="match status" value="1"/>
</dbReference>
<feature type="domain" description="Glycosyl transferase family 1" evidence="1">
    <location>
        <begin position="188"/>
        <end position="336"/>
    </location>
</feature>
<dbReference type="EMBL" id="VJZL01000003">
    <property type="protein sequence ID" value="TRX12598.1"/>
    <property type="molecule type" value="Genomic_DNA"/>
</dbReference>
<dbReference type="Gene3D" id="3.40.50.2000">
    <property type="entry name" value="Glycogen Phosphorylase B"/>
    <property type="match status" value="2"/>
</dbReference>
<organism evidence="4 6">
    <name type="scientific">Flavobacterium gawalongense</name>
    <dbReference type="NCBI Taxonomy" id="2594432"/>
    <lineage>
        <taxon>Bacteria</taxon>
        <taxon>Pseudomonadati</taxon>
        <taxon>Bacteroidota</taxon>
        <taxon>Flavobacteriia</taxon>
        <taxon>Flavobacteriales</taxon>
        <taxon>Flavobacteriaceae</taxon>
        <taxon>Flavobacterium</taxon>
    </lineage>
</organism>
<dbReference type="RefSeq" id="WP_143387302.1">
    <property type="nucleotide sequence ID" value="NZ_VJZL01000003.1"/>
</dbReference>
<dbReference type="SUPFAM" id="SSF53756">
    <property type="entry name" value="UDP-Glycosyltransferase/glycogen phosphorylase"/>
    <property type="match status" value="1"/>
</dbReference>
<protein>
    <submittedName>
        <fullName evidence="4">Glycosyltransferase</fullName>
    </submittedName>
</protein>
<dbReference type="OrthoDB" id="7560678at2"/>
<evidence type="ECO:0000313" key="6">
    <source>
        <dbReference type="Proteomes" id="UP000318669"/>
    </source>
</evidence>
<dbReference type="InterPro" id="IPR001296">
    <property type="entry name" value="Glyco_trans_1"/>
</dbReference>
<dbReference type="GO" id="GO:0016757">
    <property type="term" value="F:glycosyltransferase activity"/>
    <property type="evidence" value="ECO:0007669"/>
    <property type="project" value="InterPro"/>
</dbReference>
<dbReference type="InterPro" id="IPR028098">
    <property type="entry name" value="Glyco_trans_4-like_N"/>
</dbReference>
<sequence>MKIVQIIGNMGSGGAEKLLLDTLPLYRKKGIEMDLLVLNDNEYPFMKALKETGCCTIHSLGSGSIYNPIHVLRLIPFLRKYDIVQVHLFPSQYWVVLAKIISFSKAKLILSEHNTTSPRMKSYFISKIDKLMYRFYDTVVCVKEEVCQIIQKYTGQVKSTFVVIENGIDLENIYAAKSYSKNNISDSFRSQDILLIQVARFSIQKDQETAIKALQYLQENVKLVLVGAGDLKKNCEDLVQKLELSARVLFLGLRMDVPQLLKTADISILSTNHEGFPLVALEAMAAGKPLIASDVPGVSDVVKDAGILFEKGNAKELAMHVDKLINNPEYYQEIVSSCKERVKKNDIQSMVDKHILLYKSLVQ</sequence>
<dbReference type="Proteomes" id="UP000318669">
    <property type="component" value="Unassembled WGS sequence"/>
</dbReference>
<proteinExistence type="predicted"/>
<dbReference type="Proteomes" id="UP000318528">
    <property type="component" value="Unassembled WGS sequence"/>
</dbReference>
<evidence type="ECO:0000313" key="3">
    <source>
        <dbReference type="EMBL" id="TRX08489.1"/>
    </source>
</evidence>
<dbReference type="Pfam" id="PF00534">
    <property type="entry name" value="Glycos_transf_1"/>
    <property type="match status" value="1"/>
</dbReference>
<keyword evidence="4" id="KW-0808">Transferase</keyword>
<keyword evidence="5" id="KW-1185">Reference proteome</keyword>
<comment type="caution">
    <text evidence="4">The sequence shown here is derived from an EMBL/GenBank/DDBJ whole genome shotgun (WGS) entry which is preliminary data.</text>
</comment>
<evidence type="ECO:0000313" key="4">
    <source>
        <dbReference type="EMBL" id="TRX12598.1"/>
    </source>
</evidence>
<dbReference type="PANTHER" id="PTHR12526:SF630">
    <property type="entry name" value="GLYCOSYLTRANSFERASE"/>
    <property type="match status" value="1"/>
</dbReference>
<accession>A0A553BWI7</accession>
<feature type="domain" description="Glycosyltransferase subfamily 4-like N-terminal" evidence="2">
    <location>
        <begin position="13"/>
        <end position="171"/>
    </location>
</feature>